<dbReference type="PROSITE" id="PS50110">
    <property type="entry name" value="RESPONSE_REGULATORY"/>
    <property type="match status" value="1"/>
</dbReference>
<keyword evidence="4" id="KW-0804">Transcription</keyword>
<gene>
    <name evidence="8" type="ORF">TQ33_0767</name>
</gene>
<evidence type="ECO:0000256" key="1">
    <source>
        <dbReference type="ARBA" id="ARBA00022553"/>
    </source>
</evidence>
<proteinExistence type="predicted"/>
<dbReference type="SUPFAM" id="SSF46894">
    <property type="entry name" value="C-terminal effector domain of the bipartite response regulators"/>
    <property type="match status" value="1"/>
</dbReference>
<evidence type="ECO:0000313" key="9">
    <source>
        <dbReference type="Proteomes" id="UP000034071"/>
    </source>
</evidence>
<evidence type="ECO:0000313" key="8">
    <source>
        <dbReference type="EMBL" id="AKE51741.1"/>
    </source>
</evidence>
<feature type="modified residue" description="4-aspartylphosphate" evidence="5">
    <location>
        <position position="57"/>
    </location>
</feature>
<keyword evidence="1 5" id="KW-0597">Phosphoprotein</keyword>
<dbReference type="PROSITE" id="PS50043">
    <property type="entry name" value="HTH_LUXR_2"/>
    <property type="match status" value="1"/>
</dbReference>
<dbReference type="CDD" id="cd17535">
    <property type="entry name" value="REC_NarL-like"/>
    <property type="match status" value="1"/>
</dbReference>
<dbReference type="Pfam" id="PF00196">
    <property type="entry name" value="GerE"/>
    <property type="match status" value="1"/>
</dbReference>
<evidence type="ECO:0000256" key="4">
    <source>
        <dbReference type="ARBA" id="ARBA00023163"/>
    </source>
</evidence>
<sequence>MKQIEKLILADDHTLVREGIKTLVQAMPEVGQIFETGDGLEVVTLTRQISPTLIVLDITLPSLNGLEVVERVKQQNSDVKILMLSMHAGPEYVARAWKAGADGYLIKDSAFEELATAIKTVMNNVRYLSQGIDEEVVQRFIKEKDGLHHEIDILTPRQRQILQLIAEGVSTKDIADKLCVSVKTVESHRAQLMDRLGIHDVPGLVRFAIRVGLIQNDS</sequence>
<dbReference type="CDD" id="cd06170">
    <property type="entry name" value="LuxR_C_like"/>
    <property type="match status" value="1"/>
</dbReference>
<feature type="domain" description="HTH luxR-type" evidence="6">
    <location>
        <begin position="147"/>
        <end position="212"/>
    </location>
</feature>
<dbReference type="Proteomes" id="UP000034071">
    <property type="component" value="Chromosome"/>
</dbReference>
<dbReference type="AlphaFoldDB" id="A0A0F6RC56"/>
<dbReference type="GO" id="GO:0003677">
    <property type="term" value="F:DNA binding"/>
    <property type="evidence" value="ECO:0007669"/>
    <property type="project" value="UniProtKB-KW"/>
</dbReference>
<dbReference type="SUPFAM" id="SSF52172">
    <property type="entry name" value="CheY-like"/>
    <property type="match status" value="1"/>
</dbReference>
<dbReference type="Pfam" id="PF00072">
    <property type="entry name" value="Response_reg"/>
    <property type="match status" value="1"/>
</dbReference>
<dbReference type="HOGENOM" id="CLU_000445_90_1_6"/>
<dbReference type="EMBL" id="CP010975">
    <property type="protein sequence ID" value="AKE51741.1"/>
    <property type="molecule type" value="Genomic_DNA"/>
</dbReference>
<keyword evidence="9" id="KW-1185">Reference proteome</keyword>
<dbReference type="InterPro" id="IPR000792">
    <property type="entry name" value="Tscrpt_reg_LuxR_C"/>
</dbReference>
<dbReference type="InterPro" id="IPR011006">
    <property type="entry name" value="CheY-like_superfamily"/>
</dbReference>
<dbReference type="SMART" id="SM00448">
    <property type="entry name" value="REC"/>
    <property type="match status" value="1"/>
</dbReference>
<dbReference type="PANTHER" id="PTHR43214:SF41">
    <property type="entry name" value="NITRATE_NITRITE RESPONSE REGULATOR PROTEIN NARP"/>
    <property type="match status" value="1"/>
</dbReference>
<dbReference type="InterPro" id="IPR001789">
    <property type="entry name" value="Sig_transdc_resp-reg_receiver"/>
</dbReference>
<dbReference type="PRINTS" id="PR00038">
    <property type="entry name" value="HTHLUXR"/>
</dbReference>
<dbReference type="Gene3D" id="3.40.50.2300">
    <property type="match status" value="1"/>
</dbReference>
<name>A0A0F6RC56_9GAMM</name>
<dbReference type="RefSeq" id="WP_218915788.1">
    <property type="nucleotide sequence ID" value="NZ_CP010975.1"/>
</dbReference>
<evidence type="ECO:0000256" key="3">
    <source>
        <dbReference type="ARBA" id="ARBA00023125"/>
    </source>
</evidence>
<evidence type="ECO:0000259" key="7">
    <source>
        <dbReference type="PROSITE" id="PS50110"/>
    </source>
</evidence>
<dbReference type="InterPro" id="IPR039420">
    <property type="entry name" value="WalR-like"/>
</dbReference>
<dbReference type="KEGG" id="kge:TQ33_0767"/>
<dbReference type="PANTHER" id="PTHR43214">
    <property type="entry name" value="TWO-COMPONENT RESPONSE REGULATOR"/>
    <property type="match status" value="1"/>
</dbReference>
<dbReference type="InterPro" id="IPR016032">
    <property type="entry name" value="Sig_transdc_resp-reg_C-effctor"/>
</dbReference>
<dbReference type="GO" id="GO:0006355">
    <property type="term" value="P:regulation of DNA-templated transcription"/>
    <property type="evidence" value="ECO:0007669"/>
    <property type="project" value="InterPro"/>
</dbReference>
<organism evidence="8 9">
    <name type="scientific">Kangiella geojedonensis</name>
    <dbReference type="NCBI Taxonomy" id="914150"/>
    <lineage>
        <taxon>Bacteria</taxon>
        <taxon>Pseudomonadati</taxon>
        <taxon>Pseudomonadota</taxon>
        <taxon>Gammaproteobacteria</taxon>
        <taxon>Kangiellales</taxon>
        <taxon>Kangiellaceae</taxon>
        <taxon>Kangiella</taxon>
    </lineage>
</organism>
<dbReference type="SMART" id="SM00421">
    <property type="entry name" value="HTH_LUXR"/>
    <property type="match status" value="1"/>
</dbReference>
<accession>A0A0F6RC56</accession>
<dbReference type="GO" id="GO:0000160">
    <property type="term" value="P:phosphorelay signal transduction system"/>
    <property type="evidence" value="ECO:0007669"/>
    <property type="project" value="InterPro"/>
</dbReference>
<evidence type="ECO:0000259" key="6">
    <source>
        <dbReference type="PROSITE" id="PS50043"/>
    </source>
</evidence>
<dbReference type="PATRIC" id="fig|914150.5.peg.779"/>
<evidence type="ECO:0000256" key="5">
    <source>
        <dbReference type="PROSITE-ProRule" id="PRU00169"/>
    </source>
</evidence>
<feature type="domain" description="Response regulatory" evidence="7">
    <location>
        <begin position="6"/>
        <end position="122"/>
    </location>
</feature>
<dbReference type="STRING" id="914150.TQ33_0767"/>
<keyword evidence="3" id="KW-0238">DNA-binding</keyword>
<protein>
    <submittedName>
        <fullName evidence="8">LuxR family two component transcriptional regulator</fullName>
    </submittedName>
</protein>
<evidence type="ECO:0000256" key="2">
    <source>
        <dbReference type="ARBA" id="ARBA00023015"/>
    </source>
</evidence>
<reference evidence="8 9" key="1">
    <citation type="submission" date="2015-02" db="EMBL/GenBank/DDBJ databases">
        <title>Complete genome sequence of Kangiella geojedonensis strain YCS-5T.</title>
        <authorList>
            <person name="Kim K.M."/>
        </authorList>
    </citation>
    <scope>NUCLEOTIDE SEQUENCE [LARGE SCALE GENOMIC DNA]</scope>
    <source>
        <strain evidence="8 9">YCS-5</strain>
    </source>
</reference>
<keyword evidence="2" id="KW-0805">Transcription regulation</keyword>
<dbReference type="InterPro" id="IPR058245">
    <property type="entry name" value="NreC/VraR/RcsB-like_REC"/>
</dbReference>